<dbReference type="GO" id="GO:0005975">
    <property type="term" value="P:carbohydrate metabolic process"/>
    <property type="evidence" value="ECO:0007669"/>
    <property type="project" value="InterPro"/>
</dbReference>
<evidence type="ECO:0000259" key="3">
    <source>
        <dbReference type="Pfam" id="PF01522"/>
    </source>
</evidence>
<proteinExistence type="predicted"/>
<keyword evidence="2" id="KW-0732">Signal</keyword>
<dbReference type="InterPro" id="IPR011330">
    <property type="entry name" value="Glyco_hydro/deAcase_b/a-brl"/>
</dbReference>
<dbReference type="EMBL" id="WSZK01000038">
    <property type="protein sequence ID" value="MWG36699.1"/>
    <property type="molecule type" value="Genomic_DNA"/>
</dbReference>
<sequence length="289" mass="30906">MPPSDAGHLVLTFDDGYAADHDLIRPVLAERDARAVFAVVPSWVGKPGHLTAVELDALVDAGHEVAAHGRRHRYLQALRLGRDATSGDDDLHVAGEVHDDEDCGIVVGDRYEVTDGDHREPVEIAAVSATEDGGVLTLAASLDSAFDRGETVVRPHESVVTDEIRGVRAAFAEMGSDPSSFVLPYGAADTRAWRAVHEEYDVLANAAIRSLPNPPGTAPTNLRRYYLETTHLTRVELGEYLDAVAETGGIGVLAGHSAWQSVTAERVGWVVGAARERGVEVTTFASLFG</sequence>
<comment type="caution">
    <text evidence="4">The sequence shown here is derived from an EMBL/GenBank/DDBJ whole genome shotgun (WGS) entry which is preliminary data.</text>
</comment>
<dbReference type="PANTHER" id="PTHR34216:SF3">
    <property type="entry name" value="POLY-BETA-1,6-N-ACETYL-D-GLUCOSAMINE N-DEACETYLASE"/>
    <property type="match status" value="1"/>
</dbReference>
<dbReference type="Proteomes" id="UP000451471">
    <property type="component" value="Unassembled WGS sequence"/>
</dbReference>
<dbReference type="RefSeq" id="WP_158206346.1">
    <property type="nucleotide sequence ID" value="NZ_WSZK01000038.1"/>
</dbReference>
<keyword evidence="5" id="KW-1185">Reference proteome</keyword>
<organism evidence="4 5">
    <name type="scientific">Halomarina oriensis</name>
    <dbReference type="NCBI Taxonomy" id="671145"/>
    <lineage>
        <taxon>Archaea</taxon>
        <taxon>Methanobacteriati</taxon>
        <taxon>Methanobacteriota</taxon>
        <taxon>Stenosarchaea group</taxon>
        <taxon>Halobacteria</taxon>
        <taxon>Halobacteriales</taxon>
        <taxon>Natronomonadaceae</taxon>
        <taxon>Halomarina</taxon>
    </lineage>
</organism>
<evidence type="ECO:0000313" key="5">
    <source>
        <dbReference type="Proteomes" id="UP000451471"/>
    </source>
</evidence>
<accession>A0A6B0GSL9</accession>
<dbReference type="OrthoDB" id="186535at2157"/>
<dbReference type="AlphaFoldDB" id="A0A6B0GSL9"/>
<feature type="domain" description="NodB homology" evidence="3">
    <location>
        <begin position="6"/>
        <end position="78"/>
    </location>
</feature>
<dbReference type="InterPro" id="IPR051398">
    <property type="entry name" value="Polysacch_Deacetylase"/>
</dbReference>
<evidence type="ECO:0000256" key="2">
    <source>
        <dbReference type="ARBA" id="ARBA00022729"/>
    </source>
</evidence>
<dbReference type="Gene3D" id="3.20.20.370">
    <property type="entry name" value="Glycoside hydrolase/deacetylase"/>
    <property type="match status" value="1"/>
</dbReference>
<dbReference type="PANTHER" id="PTHR34216">
    <property type="match status" value="1"/>
</dbReference>
<name>A0A6B0GSL9_9EURY</name>
<reference evidence="4 5" key="1">
    <citation type="submission" date="2019-12" db="EMBL/GenBank/DDBJ databases">
        <title>Halocatena pleomorpha gen. nov. sp. nov., an extremely halophilic archaeon of family Halobacteriaceae isolated from saltpan soil.</title>
        <authorList>
            <person name="Pal Y."/>
            <person name="Verma A."/>
            <person name="Krishnamurthi S."/>
            <person name="Kumar P."/>
        </authorList>
    </citation>
    <scope>NUCLEOTIDE SEQUENCE [LARGE SCALE GENOMIC DNA]</scope>
    <source>
        <strain evidence="4 5">JCM 16495</strain>
    </source>
</reference>
<dbReference type="Pfam" id="PF01522">
    <property type="entry name" value="Polysacc_deac_1"/>
    <property type="match status" value="1"/>
</dbReference>
<comment type="subcellular location">
    <subcellularLocation>
        <location evidence="1">Secreted</location>
    </subcellularLocation>
</comment>
<dbReference type="SUPFAM" id="SSF88713">
    <property type="entry name" value="Glycoside hydrolase/deacetylase"/>
    <property type="match status" value="1"/>
</dbReference>
<dbReference type="GO" id="GO:0005576">
    <property type="term" value="C:extracellular region"/>
    <property type="evidence" value="ECO:0007669"/>
    <property type="project" value="UniProtKB-SubCell"/>
</dbReference>
<protein>
    <submittedName>
        <fullName evidence="4">Polysaccharide deacetylase family protein</fullName>
    </submittedName>
</protein>
<dbReference type="InterPro" id="IPR002509">
    <property type="entry name" value="NODB_dom"/>
</dbReference>
<dbReference type="GO" id="GO:0016810">
    <property type="term" value="F:hydrolase activity, acting on carbon-nitrogen (but not peptide) bonds"/>
    <property type="evidence" value="ECO:0007669"/>
    <property type="project" value="InterPro"/>
</dbReference>
<evidence type="ECO:0000313" key="4">
    <source>
        <dbReference type="EMBL" id="MWG36699.1"/>
    </source>
</evidence>
<gene>
    <name evidence="4" type="ORF">GQS65_19790</name>
</gene>
<evidence type="ECO:0000256" key="1">
    <source>
        <dbReference type="ARBA" id="ARBA00004613"/>
    </source>
</evidence>